<dbReference type="InterPro" id="IPR036864">
    <property type="entry name" value="Zn2-C6_fun-type_DNA-bd_sf"/>
</dbReference>
<dbReference type="InterPro" id="IPR051615">
    <property type="entry name" value="Transcr_Regulatory_Elem"/>
</dbReference>
<keyword evidence="2" id="KW-0479">Metal-binding</keyword>
<name>A0A0L1IQG1_ASPN3</name>
<dbReference type="GO" id="GO:0000981">
    <property type="term" value="F:DNA-binding transcription factor activity, RNA polymerase II-specific"/>
    <property type="evidence" value="ECO:0007669"/>
    <property type="project" value="InterPro"/>
</dbReference>
<dbReference type="EMBL" id="JNOM01000428">
    <property type="protein sequence ID" value="KNG81610.1"/>
    <property type="molecule type" value="Genomic_DNA"/>
</dbReference>
<accession>A0A0L1IQG1</accession>
<dbReference type="STRING" id="1509407.A0A0L1IQG1"/>
<feature type="region of interest" description="Disordered" evidence="8">
    <location>
        <begin position="1"/>
        <end position="21"/>
    </location>
</feature>
<dbReference type="Gene3D" id="4.10.240.10">
    <property type="entry name" value="Zn(2)-C6 fungal-type DNA-binding domain"/>
    <property type="match status" value="1"/>
</dbReference>
<dbReference type="Pfam" id="PF00172">
    <property type="entry name" value="Zn_clus"/>
    <property type="match status" value="1"/>
</dbReference>
<evidence type="ECO:0000256" key="8">
    <source>
        <dbReference type="SAM" id="MobiDB-lite"/>
    </source>
</evidence>
<keyword evidence="4" id="KW-0805">Transcription regulation</keyword>
<dbReference type="PANTHER" id="PTHR31313:SF81">
    <property type="entry name" value="TY1 ENHANCER ACTIVATOR"/>
    <property type="match status" value="1"/>
</dbReference>
<dbReference type="PANTHER" id="PTHR31313">
    <property type="entry name" value="TY1 ENHANCER ACTIVATOR"/>
    <property type="match status" value="1"/>
</dbReference>
<dbReference type="Pfam" id="PF04082">
    <property type="entry name" value="Fungal_trans"/>
    <property type="match status" value="1"/>
</dbReference>
<keyword evidence="9" id="KW-0472">Membrane</keyword>
<dbReference type="PROSITE" id="PS50048">
    <property type="entry name" value="ZN2_CY6_FUNGAL_2"/>
    <property type="match status" value="1"/>
</dbReference>
<protein>
    <recommendedName>
        <fullName evidence="10">Zn(2)-C6 fungal-type domain-containing protein</fullName>
    </recommendedName>
</protein>
<sequence length="657" mass="74167">MDLDKVRKGTGELSEKGEGSIDKGQRVDVEVLEESYGEKERRIVRKLDMTLMPMIFILYLFNYLDRNNISQAKLDMFTQELGLQGNDSSTAVSIVNVSMRRDAVSTHEDSSSFRHGLKLAVTDALIMCSSQTSYGFTYFYPSIVDGFNRTVTLACIAPRYIVAALISYGMAWSSKERGFHIMLTVMIAIVGFILSVATLGIPVRYVASFLLVAGAFEASPVIFSWAARWVGNVWSPYFFNDNDASQYSIAMALLMAFSALETALCGLMQWLLSQEDAKNIVRKDQSSGWWLYALTTPRCRRCRYRKLKCSRTEPCQSCLSANQNCEYRETDLKRRAEYTSSLERRVAWLETFIRDLHAASPDERDRQLSSAVAKDTLSTIVSPPRHDLDSHPSNTEYRGGSLQRSPDGLFLYHGPTGIYSSWPSCTIGSALDYLVSTVPLKLITGIYGINVQNETIIYGLFCRWQYPYSMFIYREAFLRDHFIDPKNCKYWSPDLLLAVCALGLQMSSDPSERELGDRCYTAAESVCTVSGLPNPSILTVQTFLCLAFYALSKGYLSKSWGLSGIAFRMTQDLGFHKDPRHWMIHDLLIITTEDIEIRRQIYRGCYTSDKLISLILGRSVQLPWQDASVELTEILPYVQPCSGSSSARLISTVTSRR</sequence>
<feature type="transmembrane region" description="Helical" evidence="9">
    <location>
        <begin position="206"/>
        <end position="227"/>
    </location>
</feature>
<evidence type="ECO:0000256" key="4">
    <source>
        <dbReference type="ARBA" id="ARBA00023015"/>
    </source>
</evidence>
<dbReference type="RefSeq" id="XP_015402533.1">
    <property type="nucleotide sequence ID" value="XM_015555393.1"/>
</dbReference>
<evidence type="ECO:0000256" key="9">
    <source>
        <dbReference type="SAM" id="Phobius"/>
    </source>
</evidence>
<dbReference type="SMART" id="SM00066">
    <property type="entry name" value="GAL4"/>
    <property type="match status" value="1"/>
</dbReference>
<comment type="subcellular location">
    <subcellularLocation>
        <location evidence="1">Nucleus</location>
    </subcellularLocation>
</comment>
<dbReference type="Proteomes" id="UP000037505">
    <property type="component" value="Unassembled WGS sequence"/>
</dbReference>
<dbReference type="GO" id="GO:0003677">
    <property type="term" value="F:DNA binding"/>
    <property type="evidence" value="ECO:0007669"/>
    <property type="project" value="UniProtKB-KW"/>
</dbReference>
<dbReference type="AlphaFoldDB" id="A0A0L1IQG1"/>
<evidence type="ECO:0000256" key="1">
    <source>
        <dbReference type="ARBA" id="ARBA00004123"/>
    </source>
</evidence>
<dbReference type="CDD" id="cd00067">
    <property type="entry name" value="GAL4"/>
    <property type="match status" value="1"/>
</dbReference>
<gene>
    <name evidence="11" type="ORF">ANOM_010137</name>
</gene>
<feature type="transmembrane region" description="Helical" evidence="9">
    <location>
        <begin position="247"/>
        <end position="272"/>
    </location>
</feature>
<keyword evidence="9" id="KW-1133">Transmembrane helix</keyword>
<comment type="caution">
    <text evidence="11">The sequence shown here is derived from an EMBL/GenBank/DDBJ whole genome shotgun (WGS) entry which is preliminary data.</text>
</comment>
<evidence type="ECO:0000313" key="12">
    <source>
        <dbReference type="Proteomes" id="UP000037505"/>
    </source>
</evidence>
<dbReference type="GeneID" id="26811941"/>
<dbReference type="SMART" id="SM00906">
    <property type="entry name" value="Fungal_trans"/>
    <property type="match status" value="1"/>
</dbReference>
<dbReference type="GO" id="GO:0005634">
    <property type="term" value="C:nucleus"/>
    <property type="evidence" value="ECO:0007669"/>
    <property type="project" value="UniProtKB-SubCell"/>
</dbReference>
<evidence type="ECO:0000256" key="7">
    <source>
        <dbReference type="ARBA" id="ARBA00023242"/>
    </source>
</evidence>
<dbReference type="OrthoDB" id="2154091at2759"/>
<keyword evidence="9" id="KW-0812">Transmembrane</keyword>
<keyword evidence="3" id="KW-0862">Zinc</keyword>
<keyword evidence="6" id="KW-0804">Transcription</keyword>
<dbReference type="CDD" id="cd12148">
    <property type="entry name" value="fungal_TF_MHR"/>
    <property type="match status" value="1"/>
</dbReference>
<dbReference type="InterPro" id="IPR007219">
    <property type="entry name" value="XnlR_reg_dom"/>
</dbReference>
<dbReference type="SUPFAM" id="SSF57701">
    <property type="entry name" value="Zn2/Cys6 DNA-binding domain"/>
    <property type="match status" value="1"/>
</dbReference>
<feature type="transmembrane region" description="Helical" evidence="9">
    <location>
        <begin position="151"/>
        <end position="172"/>
    </location>
</feature>
<dbReference type="GO" id="GO:0009893">
    <property type="term" value="P:positive regulation of metabolic process"/>
    <property type="evidence" value="ECO:0007669"/>
    <property type="project" value="UniProtKB-ARBA"/>
</dbReference>
<proteinExistence type="predicted"/>
<feature type="region of interest" description="Disordered" evidence="8">
    <location>
        <begin position="381"/>
        <end position="402"/>
    </location>
</feature>
<feature type="transmembrane region" description="Helical" evidence="9">
    <location>
        <begin position="178"/>
        <end position="199"/>
    </location>
</feature>
<dbReference type="GO" id="GO:0006351">
    <property type="term" value="P:DNA-templated transcription"/>
    <property type="evidence" value="ECO:0007669"/>
    <property type="project" value="InterPro"/>
</dbReference>
<evidence type="ECO:0000256" key="3">
    <source>
        <dbReference type="ARBA" id="ARBA00022833"/>
    </source>
</evidence>
<reference evidence="11 12" key="1">
    <citation type="submission" date="2014-06" db="EMBL/GenBank/DDBJ databases">
        <title>The Genome of the Aflatoxigenic Filamentous Fungus Aspergillus nomius.</title>
        <authorList>
            <person name="Moore M.G."/>
            <person name="Shannon B.M."/>
            <person name="Brian M.M."/>
        </authorList>
    </citation>
    <scope>NUCLEOTIDE SEQUENCE [LARGE SCALE GENOMIC DNA]</scope>
    <source>
        <strain evidence="11 12">NRRL 13137</strain>
    </source>
</reference>
<keyword evidence="7" id="KW-0539">Nucleus</keyword>
<keyword evidence="12" id="KW-1185">Reference proteome</keyword>
<organism evidence="11 12">
    <name type="scientific">Aspergillus nomiae NRRL (strain ATCC 15546 / NRRL 13137 / CBS 260.88 / M93)</name>
    <dbReference type="NCBI Taxonomy" id="1509407"/>
    <lineage>
        <taxon>Eukaryota</taxon>
        <taxon>Fungi</taxon>
        <taxon>Dikarya</taxon>
        <taxon>Ascomycota</taxon>
        <taxon>Pezizomycotina</taxon>
        <taxon>Eurotiomycetes</taxon>
        <taxon>Eurotiomycetidae</taxon>
        <taxon>Eurotiales</taxon>
        <taxon>Aspergillaceae</taxon>
        <taxon>Aspergillus</taxon>
        <taxon>Aspergillus subgen. Circumdati</taxon>
    </lineage>
</organism>
<evidence type="ECO:0000259" key="10">
    <source>
        <dbReference type="PROSITE" id="PS50048"/>
    </source>
</evidence>
<dbReference type="InterPro" id="IPR001138">
    <property type="entry name" value="Zn2Cys6_DnaBD"/>
</dbReference>
<feature type="domain" description="Zn(2)-C6 fungal-type" evidence="10">
    <location>
        <begin position="298"/>
        <end position="327"/>
    </location>
</feature>
<evidence type="ECO:0000256" key="5">
    <source>
        <dbReference type="ARBA" id="ARBA00023125"/>
    </source>
</evidence>
<feature type="transmembrane region" description="Helical" evidence="9">
    <location>
        <begin position="47"/>
        <end position="64"/>
    </location>
</feature>
<dbReference type="GO" id="GO:0008270">
    <property type="term" value="F:zinc ion binding"/>
    <property type="evidence" value="ECO:0007669"/>
    <property type="project" value="InterPro"/>
</dbReference>
<evidence type="ECO:0000313" key="11">
    <source>
        <dbReference type="EMBL" id="KNG81610.1"/>
    </source>
</evidence>
<evidence type="ECO:0000256" key="2">
    <source>
        <dbReference type="ARBA" id="ARBA00022723"/>
    </source>
</evidence>
<evidence type="ECO:0000256" key="6">
    <source>
        <dbReference type="ARBA" id="ARBA00023163"/>
    </source>
</evidence>
<keyword evidence="5" id="KW-0238">DNA-binding</keyword>